<dbReference type="Proteomes" id="UP000076798">
    <property type="component" value="Unassembled WGS sequence"/>
</dbReference>
<dbReference type="AlphaFoldDB" id="A0A165XEA1"/>
<evidence type="ECO:0000256" key="1">
    <source>
        <dbReference type="SAM" id="MobiDB-lite"/>
    </source>
</evidence>
<reference evidence="2 3" key="1">
    <citation type="journal article" date="2016" name="Mol. Biol. Evol.">
        <title>Comparative Genomics of Early-Diverging Mushroom-Forming Fungi Provides Insights into the Origins of Lignocellulose Decay Capabilities.</title>
        <authorList>
            <person name="Nagy L.G."/>
            <person name="Riley R."/>
            <person name="Tritt A."/>
            <person name="Adam C."/>
            <person name="Daum C."/>
            <person name="Floudas D."/>
            <person name="Sun H."/>
            <person name="Yadav J.S."/>
            <person name="Pangilinan J."/>
            <person name="Larsson K.H."/>
            <person name="Matsuura K."/>
            <person name="Barry K."/>
            <person name="Labutti K."/>
            <person name="Kuo R."/>
            <person name="Ohm R.A."/>
            <person name="Bhattacharya S.S."/>
            <person name="Shirouzu T."/>
            <person name="Yoshinaga Y."/>
            <person name="Martin F.M."/>
            <person name="Grigoriev I.V."/>
            <person name="Hibbett D.S."/>
        </authorList>
    </citation>
    <scope>NUCLEOTIDE SEQUENCE [LARGE SCALE GENOMIC DNA]</scope>
    <source>
        <strain evidence="2 3">HHB10207 ss-3</strain>
    </source>
</reference>
<evidence type="ECO:0008006" key="4">
    <source>
        <dbReference type="Google" id="ProtNLM"/>
    </source>
</evidence>
<feature type="region of interest" description="Disordered" evidence="1">
    <location>
        <begin position="723"/>
        <end position="743"/>
    </location>
</feature>
<feature type="compositionally biased region" description="Polar residues" evidence="1">
    <location>
        <begin position="488"/>
        <end position="499"/>
    </location>
</feature>
<dbReference type="OrthoDB" id="2981328at2759"/>
<name>A0A165XEA1_9AGAM</name>
<feature type="region of interest" description="Disordered" evidence="1">
    <location>
        <begin position="1"/>
        <end position="29"/>
    </location>
</feature>
<feature type="compositionally biased region" description="Acidic residues" evidence="1">
    <location>
        <begin position="399"/>
        <end position="408"/>
    </location>
</feature>
<dbReference type="EMBL" id="KV428386">
    <property type="protein sequence ID" value="KZT32106.1"/>
    <property type="molecule type" value="Genomic_DNA"/>
</dbReference>
<organism evidence="2 3">
    <name type="scientific">Sistotremastrum suecicum HHB10207 ss-3</name>
    <dbReference type="NCBI Taxonomy" id="1314776"/>
    <lineage>
        <taxon>Eukaryota</taxon>
        <taxon>Fungi</taxon>
        <taxon>Dikarya</taxon>
        <taxon>Basidiomycota</taxon>
        <taxon>Agaricomycotina</taxon>
        <taxon>Agaricomycetes</taxon>
        <taxon>Sistotremastrales</taxon>
        <taxon>Sistotremastraceae</taxon>
        <taxon>Sistotremastrum</taxon>
    </lineage>
</organism>
<gene>
    <name evidence="2" type="ORF">SISSUDRAFT_1067194</name>
</gene>
<dbReference type="STRING" id="1314776.A0A165XEA1"/>
<evidence type="ECO:0000313" key="3">
    <source>
        <dbReference type="Proteomes" id="UP000076798"/>
    </source>
</evidence>
<protein>
    <recommendedName>
        <fullName evidence="4">Ubiquitin-like protease family profile domain-containing protein</fullName>
    </recommendedName>
</protein>
<feature type="region of interest" description="Disordered" evidence="1">
    <location>
        <begin position="379"/>
        <end position="501"/>
    </location>
</feature>
<proteinExistence type="predicted"/>
<accession>A0A165XEA1</accession>
<keyword evidence="3" id="KW-1185">Reference proteome</keyword>
<evidence type="ECO:0000313" key="2">
    <source>
        <dbReference type="EMBL" id="KZT32106.1"/>
    </source>
</evidence>
<sequence length="762" mass="85556">MDANLGAPPDLPASTTARPKENFISLDDEPPCGPEELRKIWLGQGKIFANIPEYVKDLFTKDIMIPAELYTRLLPPPALNVIDALKFDMPKRTHAFSFKSDPSLWSAEEPTVTITHPLFLSHAIPSFHALETLHEASRQAWLDGSRSIKLPGHAGRYPLYIITLYREASRVLDTLAEWQISQRFVATIPDGTEGKEEVMTLLACTGWANDVETLGRLQSTSSLYQVLSHEWFDDIIMTAGLAYIKSHCAKPTKFLSIDFNNGLYILEAETWPPEKYKMDKRRPIEYLREQGKKLRGRLDARAIISQTSKRLHTQSLKAPYQDDQYSCGIVTLHTLASKAGLENEDQPWTDATQSLHSLLWFRRLTSRENCKLANMPAVVRSRHDKPSKEQIAAAAAAESDGDGDSAYEDDSHNGAADEDSDGDSTMNDIVAEDTNEKPNAKKPKGSTQVQKTVKKDKSTSKTPLKRTLEDSISDTEAKVPKAKKARSLSVSTYGSSRSATYEKEARAAAQAGELNYEPWQYDEFLRKVMEYDEEATVDVLDPAVVTCSKCGEARRMKAPFNLCRFKEHHTKKLCPSYKAKWQGMKSQQSMMSSIFKRPEGTLTQGPQARAPKKQVPDFACPGLSGDLDSYVRRYLQRTPHSGGGGKKKEGLSQKYFKVSLTELTNQQRKKVDAAYDRSREWINDHQRGLVRSARCLQKEFNGGPCITCLALRHKGPFTNALARDGAKPDRQKYNRGVQSSTRKSAFDCPNAFAKANRRKFPF</sequence>